<evidence type="ECO:0000256" key="3">
    <source>
        <dbReference type="ARBA" id="ARBA00022833"/>
    </source>
</evidence>
<dbReference type="EMBL" id="QOIP01000008">
    <property type="protein sequence ID" value="RLU19838.1"/>
    <property type="molecule type" value="Genomic_DNA"/>
</dbReference>
<feature type="domain" description="FLYWCH-type" evidence="4">
    <location>
        <begin position="15"/>
        <end position="61"/>
    </location>
</feature>
<name>A0A3L8DJ09_OOCBI</name>
<dbReference type="Pfam" id="PF10551">
    <property type="entry name" value="MULE"/>
    <property type="match status" value="1"/>
</dbReference>
<dbReference type="GO" id="GO:0008270">
    <property type="term" value="F:zinc ion binding"/>
    <property type="evidence" value="ECO:0007669"/>
    <property type="project" value="UniProtKB-KW"/>
</dbReference>
<protein>
    <recommendedName>
        <fullName evidence="7">MULE transposase domain-containing protein</fullName>
    </recommendedName>
</protein>
<dbReference type="AlphaFoldDB" id="A0A3L8DJ09"/>
<dbReference type="InterPro" id="IPR007588">
    <property type="entry name" value="Znf_FLYWCH"/>
</dbReference>
<evidence type="ECO:0000256" key="2">
    <source>
        <dbReference type="ARBA" id="ARBA00022771"/>
    </source>
</evidence>
<evidence type="ECO:0000259" key="5">
    <source>
        <dbReference type="Pfam" id="PF10551"/>
    </source>
</evidence>
<proteinExistence type="predicted"/>
<evidence type="ECO:0000313" key="6">
    <source>
        <dbReference type="EMBL" id="RLU19838.1"/>
    </source>
</evidence>
<reference evidence="6" key="2">
    <citation type="submission" date="2018-07" db="EMBL/GenBank/DDBJ databases">
        <authorList>
            <person name="Mckenzie S.K."/>
            <person name="Kronauer D.J.C."/>
        </authorList>
    </citation>
    <scope>NUCLEOTIDE SEQUENCE</scope>
    <source>
        <strain evidence="6">Clonal line C1</strain>
    </source>
</reference>
<keyword evidence="2" id="KW-0863">Zinc-finger</keyword>
<comment type="caution">
    <text evidence="6">The sequence shown here is derived from an EMBL/GenBank/DDBJ whole genome shotgun (WGS) entry which is preliminary data.</text>
</comment>
<gene>
    <name evidence="6" type="ORF">DMN91_008397</name>
</gene>
<evidence type="ECO:0000256" key="1">
    <source>
        <dbReference type="ARBA" id="ARBA00022723"/>
    </source>
</evidence>
<dbReference type="Pfam" id="PF04500">
    <property type="entry name" value="FLYWCH"/>
    <property type="match status" value="1"/>
</dbReference>
<dbReference type="Proteomes" id="UP000279307">
    <property type="component" value="Chromosome 8"/>
</dbReference>
<dbReference type="InterPro" id="IPR018289">
    <property type="entry name" value="MULE_transposase_dom"/>
</dbReference>
<dbReference type="Gene3D" id="2.20.25.240">
    <property type="match status" value="1"/>
</dbReference>
<sequence>MEVMPGKQKNINIYIYDDYVYHVDSRYNNIFRCNKRRVTKCRGAVILQGDNSVRVLEEHNHPRSNFVKEQIEMKEEMLRLCRTTYIDFKEIFDSICRSNPDAAQYLSFPAIRCNMQRARVHNQPSVPDTLASLCDMLENYYLLEALSSATEIYVDGIFSVLPRKPHIAQLYSVHMRYMDTGIATLFILCDVRTATMYDVLWDKIIQLIPQLKENINFIMSDFEMAAIKSLSTKFPRAKLTGCWFHFNQAVLRKWRKLRLSNVPKTILSMTMALPLLPPDMFQEALFIIQAETDLLSSEYPDILQFTSYLRLSWSNMASRISTYGCPIRTNNIPDST</sequence>
<evidence type="ECO:0000259" key="4">
    <source>
        <dbReference type="Pfam" id="PF04500"/>
    </source>
</evidence>
<organism evidence="6">
    <name type="scientific">Ooceraea biroi</name>
    <name type="common">Clonal raider ant</name>
    <name type="synonym">Cerapachys biroi</name>
    <dbReference type="NCBI Taxonomy" id="2015173"/>
    <lineage>
        <taxon>Eukaryota</taxon>
        <taxon>Metazoa</taxon>
        <taxon>Ecdysozoa</taxon>
        <taxon>Arthropoda</taxon>
        <taxon>Hexapoda</taxon>
        <taxon>Insecta</taxon>
        <taxon>Pterygota</taxon>
        <taxon>Neoptera</taxon>
        <taxon>Endopterygota</taxon>
        <taxon>Hymenoptera</taxon>
        <taxon>Apocrita</taxon>
        <taxon>Aculeata</taxon>
        <taxon>Formicoidea</taxon>
        <taxon>Formicidae</taxon>
        <taxon>Dorylinae</taxon>
        <taxon>Ooceraea</taxon>
    </lineage>
</organism>
<reference evidence="6" key="1">
    <citation type="journal article" date="2018" name="Genome Res.">
        <title>The genomic architecture and molecular evolution of ant odorant receptors.</title>
        <authorList>
            <person name="McKenzie S.K."/>
            <person name="Kronauer D.J.C."/>
        </authorList>
    </citation>
    <scope>NUCLEOTIDE SEQUENCE [LARGE SCALE GENOMIC DNA]</scope>
    <source>
        <strain evidence="6">Clonal line C1</strain>
    </source>
</reference>
<keyword evidence="3" id="KW-0862">Zinc</keyword>
<accession>A0A3L8DJ09</accession>
<dbReference type="OrthoDB" id="90756at2759"/>
<feature type="domain" description="MULE transposase" evidence="5">
    <location>
        <begin position="180"/>
        <end position="248"/>
    </location>
</feature>
<keyword evidence="1" id="KW-0479">Metal-binding</keyword>
<evidence type="ECO:0008006" key="7">
    <source>
        <dbReference type="Google" id="ProtNLM"/>
    </source>
</evidence>